<dbReference type="GeneID" id="26122746"/>
<evidence type="ECO:0000256" key="1">
    <source>
        <dbReference type="ARBA" id="ARBA00004328"/>
    </source>
</evidence>
<dbReference type="InterPro" id="IPR038765">
    <property type="entry name" value="Papain-like_cys_pep_sf"/>
</dbReference>
<sequence length="421" mass="49113">MDKYTELVINKIPELGFVNLLSHIYQTVGLCFDVDISKFKTNCNGYVVERFDKSDTAGKISCVPLSILMELVDKKILNKPDSTKTNLEIKSELVEELIKNSKGFEDIVTIPTSIPMHYFFKPMLKEKISKAVDFSRMDIRGDDITRLGIFHGENNRIANIRVVPERDAWMTNTSIQQFVIPMSYGTDIAYIGQFNFNFINRYPIYEKPIIFNDSPEVSKLKYLIKENRSSRFIMFGFCYMFHWKCVILDKHKKNICFYDSGGNDPYDYNYYNNFFFYTNSGGFNRTSKSSSLANENADIDILFKFFMDNYGIIRGCINVEINQLMESECGMFITMFMMICCISPPYDFKCIKKLYTYFKFLGDKKITMLKSILFNTDSLDFRVKNTDSDGLTEYKKMEEWGRRTINILANKITTRVNSLIE</sequence>
<dbReference type="GO" id="GO:0044423">
    <property type="term" value="C:virion component"/>
    <property type="evidence" value="ECO:0007669"/>
    <property type="project" value="UniProtKB-KW"/>
</dbReference>
<comment type="similarity">
    <text evidence="2">Belongs to the peptidase C57 family.</text>
</comment>
<dbReference type="Proteomes" id="UP000142477">
    <property type="component" value="Segment"/>
</dbReference>
<evidence type="ECO:0000313" key="7">
    <source>
        <dbReference type="EMBL" id="ALA62430.1"/>
    </source>
</evidence>
<keyword evidence="6" id="KW-0946">Virion</keyword>
<keyword evidence="5" id="KW-0788">Thiol protease</keyword>
<name>A0A0M3PB96_9POXV</name>
<comment type="subcellular location">
    <subcellularLocation>
        <location evidence="1">Virion</location>
    </subcellularLocation>
</comment>
<keyword evidence="4" id="KW-0378">Hydrolase</keyword>
<reference evidence="7 8" key="1">
    <citation type="journal article" date="2015" name="Infect. Genet. Evol.">
        <title>Unique genomic organization of a novel Avipoxvirus detected in turkey (Meleagris gallopavo).</title>
        <authorList>
            <person name="Banyai K."/>
            <person name="Palya V."/>
            <person name="Denes B."/>
            <person name="Glavits R."/>
            <person name="Ivanics E."/>
            <person name="Horvath B."/>
            <person name="Farkas S.L."/>
            <person name="Marton S."/>
            <person name="Balint A."/>
            <person name="Gyuranecz M."/>
            <person name="Erdelyi K."/>
            <person name="Dan A."/>
        </authorList>
    </citation>
    <scope>NUCLEOTIDE SEQUENCE [LARGE SCALE GENOMIC DNA]</scope>
    <source>
        <strain evidence="7 8">TKPV-HU1124/2011</strain>
    </source>
</reference>
<dbReference type="EMBL" id="KP728110">
    <property type="protein sequence ID" value="ALA62430.1"/>
    <property type="molecule type" value="Genomic_DNA"/>
</dbReference>
<accession>A0A0M3PB96</accession>
<dbReference type="KEGG" id="vg:26122746"/>
<keyword evidence="8" id="KW-1185">Reference proteome</keyword>
<dbReference type="OrthoDB" id="5289at10239"/>
<evidence type="ECO:0000256" key="6">
    <source>
        <dbReference type="ARBA" id="ARBA00022844"/>
    </source>
</evidence>
<dbReference type="RefSeq" id="YP_009177077.1">
    <property type="nucleotide sequence ID" value="NC_028238.1"/>
</dbReference>
<evidence type="ECO:0000256" key="3">
    <source>
        <dbReference type="ARBA" id="ARBA00022670"/>
    </source>
</evidence>
<dbReference type="SUPFAM" id="SSF54001">
    <property type="entry name" value="Cysteine proteinases"/>
    <property type="match status" value="1"/>
</dbReference>
<protein>
    <submittedName>
        <fullName evidence="7">Virion core proteinase</fullName>
    </submittedName>
</protein>
<dbReference type="GO" id="GO:0006508">
    <property type="term" value="P:proteolysis"/>
    <property type="evidence" value="ECO:0007669"/>
    <property type="project" value="UniProtKB-KW"/>
</dbReference>
<organism evidence="7 8">
    <name type="scientific">Turkeypox virus</name>
    <dbReference type="NCBI Taxonomy" id="336486"/>
    <lineage>
        <taxon>Viruses</taxon>
        <taxon>Varidnaviria</taxon>
        <taxon>Bamfordvirae</taxon>
        <taxon>Nucleocytoviricota</taxon>
        <taxon>Pokkesviricetes</taxon>
        <taxon>Chitovirales</taxon>
        <taxon>Poxviridae</taxon>
        <taxon>Chordopoxvirinae</taxon>
        <taxon>Avipoxvirus</taxon>
        <taxon>Avipoxvirus turkeypox</taxon>
    </lineage>
</organism>
<evidence type="ECO:0000256" key="5">
    <source>
        <dbReference type="ARBA" id="ARBA00022807"/>
    </source>
</evidence>
<keyword evidence="3" id="KW-0645">Protease</keyword>
<dbReference type="InterPro" id="IPR004970">
    <property type="entry name" value="Peptidase_C57"/>
</dbReference>
<dbReference type="GO" id="GO:0008234">
    <property type="term" value="F:cysteine-type peptidase activity"/>
    <property type="evidence" value="ECO:0007669"/>
    <property type="project" value="UniProtKB-KW"/>
</dbReference>
<dbReference type="Pfam" id="PF03290">
    <property type="entry name" value="Peptidase_C57"/>
    <property type="match status" value="1"/>
</dbReference>
<evidence type="ECO:0000256" key="4">
    <source>
        <dbReference type="ARBA" id="ARBA00022801"/>
    </source>
</evidence>
<proteinExistence type="inferred from homology"/>
<evidence type="ECO:0000313" key="8">
    <source>
        <dbReference type="Proteomes" id="UP000142477"/>
    </source>
</evidence>
<evidence type="ECO:0000256" key="2">
    <source>
        <dbReference type="ARBA" id="ARBA00010786"/>
    </source>
</evidence>